<dbReference type="AlphaFoldDB" id="A0A1R2AWQ6"/>
<dbReference type="Proteomes" id="UP000187209">
    <property type="component" value="Unassembled WGS sequence"/>
</dbReference>
<accession>A0A1R2AWQ6</accession>
<proteinExistence type="predicted"/>
<protein>
    <submittedName>
        <fullName evidence="1">Uncharacterized protein</fullName>
    </submittedName>
</protein>
<reference evidence="1 2" key="1">
    <citation type="submission" date="2016-11" db="EMBL/GenBank/DDBJ databases">
        <title>The macronuclear genome of Stentor coeruleus: a giant cell with tiny introns.</title>
        <authorList>
            <person name="Slabodnick M."/>
            <person name="Ruby J.G."/>
            <person name="Reiff S.B."/>
            <person name="Swart E.C."/>
            <person name="Gosai S."/>
            <person name="Prabakaran S."/>
            <person name="Witkowska E."/>
            <person name="Larue G.E."/>
            <person name="Fisher S."/>
            <person name="Freeman R.M."/>
            <person name="Gunawardena J."/>
            <person name="Chu W."/>
            <person name="Stover N.A."/>
            <person name="Gregory B.D."/>
            <person name="Nowacki M."/>
            <person name="Derisi J."/>
            <person name="Roy S.W."/>
            <person name="Marshall W.F."/>
            <person name="Sood P."/>
        </authorList>
    </citation>
    <scope>NUCLEOTIDE SEQUENCE [LARGE SCALE GENOMIC DNA]</scope>
    <source>
        <strain evidence="1">WM001</strain>
    </source>
</reference>
<gene>
    <name evidence="1" type="ORF">SteCoe_33464</name>
</gene>
<name>A0A1R2AWQ6_9CILI</name>
<organism evidence="1 2">
    <name type="scientific">Stentor coeruleus</name>
    <dbReference type="NCBI Taxonomy" id="5963"/>
    <lineage>
        <taxon>Eukaryota</taxon>
        <taxon>Sar</taxon>
        <taxon>Alveolata</taxon>
        <taxon>Ciliophora</taxon>
        <taxon>Postciliodesmatophora</taxon>
        <taxon>Heterotrichea</taxon>
        <taxon>Heterotrichida</taxon>
        <taxon>Stentoridae</taxon>
        <taxon>Stentor</taxon>
    </lineage>
</organism>
<sequence>MTINHYSKPPFINGDFFLRFASQTGKLTTKAKMIFTKVQLKCGIINALKEDCPESQDFIEKDLFPLECLYRDKTLTFLPPSRLLNFNRIHFSDQLDDCITIASIQSAYFNIGKAFFKGTIYNLKPNGQLHIDTRKGIVSSNDSIIIKAECSQPLLEKANFSISKQLAKYLEANIFQYLIHSYQTFNKWDCYYIKKNFFYPVEKNSFSLQQIYFLTSGNGYWLVLKNPKTFFEIIKKLNLEVHKIKIDEVFLVSNHLEVDVLYQNQGQTIIFGTHQLAFFHALKDCIGLHISYCHLSFMEFLPKQYFLNPKIPLFHSLYNYTIKNGSKDIVINFLQKAVLKTFNLLKKICKSSKANSKMTLPHANLHFFYATKLKQLDSRVSIQPTPFNDFQICQRDNCYNEIIYIYAKCNKCTEYKAICLKCVPRYCQSKHPQMLQFFFIRMPTEILNLMQMHLPISDSNLPNCYVSNFHYSFKFQTVLPSLCCRFKLEQIYDLLYHQNDFSYTFKSKFDLSPIQMKKQQFS</sequence>
<evidence type="ECO:0000313" key="2">
    <source>
        <dbReference type="Proteomes" id="UP000187209"/>
    </source>
</evidence>
<comment type="caution">
    <text evidence="1">The sequence shown here is derived from an EMBL/GenBank/DDBJ whole genome shotgun (WGS) entry which is preliminary data.</text>
</comment>
<dbReference type="EMBL" id="MPUH01001260">
    <property type="protein sequence ID" value="OMJ68946.1"/>
    <property type="molecule type" value="Genomic_DNA"/>
</dbReference>
<evidence type="ECO:0000313" key="1">
    <source>
        <dbReference type="EMBL" id="OMJ68946.1"/>
    </source>
</evidence>
<keyword evidence="2" id="KW-1185">Reference proteome</keyword>